<keyword evidence="1" id="KW-0472">Membrane</keyword>
<feature type="transmembrane region" description="Helical" evidence="1">
    <location>
        <begin position="43"/>
        <end position="61"/>
    </location>
</feature>
<evidence type="ECO:0000256" key="1">
    <source>
        <dbReference type="SAM" id="Phobius"/>
    </source>
</evidence>
<keyword evidence="1" id="KW-1133">Transmembrane helix</keyword>
<sequence>MDGLDINLEEFKRMKSLDRDILMYNNLIHIRKKLGDYKLNKKIQYVWLTLLTIFVGARRFLTG</sequence>
<protein>
    <submittedName>
        <fullName evidence="2">Uncharacterized protein</fullName>
    </submittedName>
</protein>
<dbReference type="EMBL" id="BARU01026673">
    <property type="protein sequence ID" value="GAH65437.1"/>
    <property type="molecule type" value="Genomic_DNA"/>
</dbReference>
<accession>X1H7S0</accession>
<gene>
    <name evidence="2" type="ORF">S03H2_42811</name>
</gene>
<organism evidence="2">
    <name type="scientific">marine sediment metagenome</name>
    <dbReference type="NCBI Taxonomy" id="412755"/>
    <lineage>
        <taxon>unclassified sequences</taxon>
        <taxon>metagenomes</taxon>
        <taxon>ecological metagenomes</taxon>
    </lineage>
</organism>
<dbReference type="AlphaFoldDB" id="X1H7S0"/>
<comment type="caution">
    <text evidence="2">The sequence shown here is derived from an EMBL/GenBank/DDBJ whole genome shotgun (WGS) entry which is preliminary data.</text>
</comment>
<reference evidence="2" key="1">
    <citation type="journal article" date="2014" name="Front. Microbiol.">
        <title>High frequency of phylogenetically diverse reductive dehalogenase-homologous genes in deep subseafloor sedimentary metagenomes.</title>
        <authorList>
            <person name="Kawai M."/>
            <person name="Futagami T."/>
            <person name="Toyoda A."/>
            <person name="Takaki Y."/>
            <person name="Nishi S."/>
            <person name="Hori S."/>
            <person name="Arai W."/>
            <person name="Tsubouchi T."/>
            <person name="Morono Y."/>
            <person name="Uchiyama I."/>
            <person name="Ito T."/>
            <person name="Fujiyama A."/>
            <person name="Inagaki F."/>
            <person name="Takami H."/>
        </authorList>
    </citation>
    <scope>NUCLEOTIDE SEQUENCE</scope>
    <source>
        <strain evidence="2">Expedition CK06-06</strain>
    </source>
</reference>
<keyword evidence="1" id="KW-0812">Transmembrane</keyword>
<evidence type="ECO:0000313" key="2">
    <source>
        <dbReference type="EMBL" id="GAH65437.1"/>
    </source>
</evidence>
<proteinExistence type="predicted"/>
<name>X1H7S0_9ZZZZ</name>